<dbReference type="EMBL" id="FWEU01000005">
    <property type="protein sequence ID" value="SLM25890.1"/>
    <property type="molecule type" value="Genomic_DNA"/>
</dbReference>
<protein>
    <submittedName>
        <fullName evidence="2">Uncharacterized protein</fullName>
    </submittedName>
</protein>
<gene>
    <name evidence="2" type="ORF">SAMN04488690_3645</name>
</gene>
<feature type="region of interest" description="Disordered" evidence="1">
    <location>
        <begin position="21"/>
        <end position="40"/>
    </location>
</feature>
<accession>A0A1W1H2R3</accession>
<evidence type="ECO:0000256" key="1">
    <source>
        <dbReference type="SAM" id="MobiDB-lite"/>
    </source>
</evidence>
<sequence length="40" mass="4086">MASAANGLRDLVVPAAGRQPFVFPPSLMLSASGRRDQGSG</sequence>
<evidence type="ECO:0000313" key="3">
    <source>
        <dbReference type="Proteomes" id="UP000191133"/>
    </source>
</evidence>
<dbReference type="Proteomes" id="UP000191133">
    <property type="component" value="Unassembled WGS sequence"/>
</dbReference>
<proteinExistence type="predicted"/>
<reference evidence="3" key="1">
    <citation type="submission" date="2016-10" db="EMBL/GenBank/DDBJ databases">
        <authorList>
            <person name="Varghese N."/>
            <person name="Submissions S."/>
        </authorList>
    </citation>
    <scope>NUCLEOTIDE SEQUENCE [LARGE SCALE GENOMIC DNA]</scope>
    <source>
        <strain evidence="3">92MFCol6.1</strain>
    </source>
</reference>
<dbReference type="AlphaFoldDB" id="A0A1W1H2R3"/>
<name>A0A1W1H2R3_9GAMM</name>
<evidence type="ECO:0000313" key="2">
    <source>
        <dbReference type="EMBL" id="SLM25890.1"/>
    </source>
</evidence>
<organism evidence="2 3">
    <name type="scientific">Stenotrophomonas indicatrix</name>
    <dbReference type="NCBI Taxonomy" id="2045451"/>
    <lineage>
        <taxon>Bacteria</taxon>
        <taxon>Pseudomonadati</taxon>
        <taxon>Pseudomonadota</taxon>
        <taxon>Gammaproteobacteria</taxon>
        <taxon>Lysobacterales</taxon>
        <taxon>Lysobacteraceae</taxon>
        <taxon>Stenotrophomonas</taxon>
    </lineage>
</organism>